<evidence type="ECO:0000313" key="3">
    <source>
        <dbReference type="EMBL" id="ADU39598.1"/>
    </source>
</evidence>
<evidence type="ECO:0000313" key="4">
    <source>
        <dbReference type="Proteomes" id="UP000008917"/>
    </source>
</evidence>
<sequence length="400" mass="41824">MSTLVAPPSRSLLPAGLPGRPSWRVLIGLTLVVALVHLLMLGVAPMAVGPEPSPLANKFITRTIVIAPPAADKPAAPAAAAAPVEAKPPPPAKPRRPRAPTPPKPQPKPFPEPDASTQPAPETPDLTAQAATDSGATSPEAPANAPAAPEPAPAAAAGTGSGTPGGTTAGGSEAAGTIAGTQALRIPGSVTLDFEATGQTGASPQRGVFGELVWLQDGSRYDGRLTLKAVFFTLLNWHSTGKIGPSGLEPERYSESRKAEVASHFVRDQGQIVFSNNAPPVPLQPGAQDRMSVMMQLGGLLAASPERYPAGTRISVQTVGVRDGDVWVFVVGDEEKLQLPAGEYTARKLTRTPRKEFDRKLELWLAPRYGYLPVRIKQTEANGDFADAQLRKPLPEAPTN</sequence>
<dbReference type="AlphaFoldDB" id="E6V9B4"/>
<dbReference type="STRING" id="595537.Varpa_5443"/>
<gene>
    <name evidence="3" type="ordered locus">Varpa_5443</name>
</gene>
<proteinExistence type="predicted"/>
<feature type="transmembrane region" description="Helical" evidence="2">
    <location>
        <begin position="25"/>
        <end position="48"/>
    </location>
</feature>
<dbReference type="KEGG" id="vpe:Varpa_5443"/>
<name>E6V9B4_VARPE</name>
<keyword evidence="2" id="KW-0812">Transmembrane</keyword>
<dbReference type="InterPro" id="IPR021457">
    <property type="entry name" value="DUF3108"/>
</dbReference>
<reference evidence="3 4" key="2">
    <citation type="journal article" date="2013" name="Genome Announc.">
        <title>Genome of the Root-Associated Plant Growth-Promoting Bacterium Variovorax paradoxus Strain EPS.</title>
        <authorList>
            <person name="Han J.I."/>
            <person name="Spain J.C."/>
            <person name="Leadbetter J.R."/>
            <person name="Ovchinnikova G."/>
            <person name="Goodwin L.A."/>
            <person name="Han C.S."/>
            <person name="Woyke T."/>
            <person name="Davenport K.W."/>
            <person name="Orwin P.M."/>
        </authorList>
    </citation>
    <scope>NUCLEOTIDE SEQUENCE [LARGE SCALE GENOMIC DNA]</scope>
    <source>
        <strain evidence="3 4">EPS</strain>
    </source>
</reference>
<feature type="region of interest" description="Disordered" evidence="1">
    <location>
        <begin position="76"/>
        <end position="174"/>
    </location>
</feature>
<reference evidence="4" key="1">
    <citation type="submission" date="2010-12" db="EMBL/GenBank/DDBJ databases">
        <title>Complete sequence of Variovorax paradoxus EPS.</title>
        <authorList>
            <consortium name="US DOE Joint Genome Institute"/>
            <person name="Lucas S."/>
            <person name="Copeland A."/>
            <person name="Lapidus A."/>
            <person name="Cheng J.-F."/>
            <person name="Goodwin L."/>
            <person name="Pitluck S."/>
            <person name="Teshima H."/>
            <person name="Detter J.C."/>
            <person name="Han C."/>
            <person name="Tapia R."/>
            <person name="Land M."/>
            <person name="Hauser L."/>
            <person name="Kyrpides N."/>
            <person name="Ivanova N."/>
            <person name="Ovchinnikova G."/>
            <person name="Orwin P."/>
            <person name="Han J.-I.G."/>
            <person name="Woyke T."/>
        </authorList>
    </citation>
    <scope>NUCLEOTIDE SEQUENCE [LARGE SCALE GENOMIC DNA]</scope>
    <source>
        <strain evidence="4">EPS</strain>
    </source>
</reference>
<dbReference type="Pfam" id="PF11306">
    <property type="entry name" value="DUF3108"/>
    <property type="match status" value="1"/>
</dbReference>
<dbReference type="OrthoDB" id="8526020at2"/>
<organism evidence="3 4">
    <name type="scientific">Variovorax paradoxus (strain EPS)</name>
    <dbReference type="NCBI Taxonomy" id="595537"/>
    <lineage>
        <taxon>Bacteria</taxon>
        <taxon>Pseudomonadati</taxon>
        <taxon>Pseudomonadota</taxon>
        <taxon>Betaproteobacteria</taxon>
        <taxon>Burkholderiales</taxon>
        <taxon>Comamonadaceae</taxon>
        <taxon>Variovorax</taxon>
    </lineage>
</organism>
<evidence type="ECO:0000256" key="1">
    <source>
        <dbReference type="SAM" id="MobiDB-lite"/>
    </source>
</evidence>
<dbReference type="EMBL" id="CP002417">
    <property type="protein sequence ID" value="ADU39598.1"/>
    <property type="molecule type" value="Genomic_DNA"/>
</dbReference>
<dbReference type="RefSeq" id="WP_013543800.1">
    <property type="nucleotide sequence ID" value="NC_014931.1"/>
</dbReference>
<accession>E6V9B4</accession>
<feature type="compositionally biased region" description="Pro residues" evidence="1">
    <location>
        <begin position="99"/>
        <end position="112"/>
    </location>
</feature>
<feature type="compositionally biased region" description="Gly residues" evidence="1">
    <location>
        <begin position="159"/>
        <end position="169"/>
    </location>
</feature>
<evidence type="ECO:0000256" key="2">
    <source>
        <dbReference type="SAM" id="Phobius"/>
    </source>
</evidence>
<keyword evidence="2" id="KW-0472">Membrane</keyword>
<keyword evidence="2" id="KW-1133">Transmembrane helix</keyword>
<dbReference type="HOGENOM" id="CLU_050822_1_0_4"/>
<feature type="compositionally biased region" description="Low complexity" evidence="1">
    <location>
        <begin position="76"/>
        <end position="85"/>
    </location>
</feature>
<dbReference type="Proteomes" id="UP000008917">
    <property type="component" value="Chromosome"/>
</dbReference>
<protein>
    <recommendedName>
        <fullName evidence="5">DUF3108 domain-containing protein</fullName>
    </recommendedName>
</protein>
<feature type="compositionally biased region" description="Low complexity" evidence="1">
    <location>
        <begin position="136"/>
        <end position="158"/>
    </location>
</feature>
<dbReference type="eggNOG" id="COG3170">
    <property type="taxonomic scope" value="Bacteria"/>
</dbReference>
<evidence type="ECO:0008006" key="5">
    <source>
        <dbReference type="Google" id="ProtNLM"/>
    </source>
</evidence>